<dbReference type="InParanoid" id="A0A482XCA4"/>
<protein>
    <recommendedName>
        <fullName evidence="5">Golgin-45</fullName>
    </recommendedName>
</protein>
<feature type="region of interest" description="Disordered" evidence="2">
    <location>
        <begin position="1"/>
        <end position="32"/>
    </location>
</feature>
<dbReference type="PANTHER" id="PTHR13066">
    <property type="entry name" value="BASIC LEUCINE ZIPPER NUCLEAR FACTOR 1 BLZF1 PROTEIN"/>
    <property type="match status" value="1"/>
</dbReference>
<feature type="coiled-coil region" evidence="1">
    <location>
        <begin position="261"/>
        <end position="288"/>
    </location>
</feature>
<dbReference type="Proteomes" id="UP000291343">
    <property type="component" value="Unassembled WGS sequence"/>
</dbReference>
<dbReference type="SMR" id="A0A482XCA4"/>
<sequence length="426" mass="47841">MSKIPQTHLQKLSAYKRTDGDGMETAEEKTAEANKIKQKENLMDKFIYRPPDLKEMSFSPPPIKGQIVHLLPKNVTPQRKEGMFPNVFGGKEPKFVPYEPYKAAVKPIIPYKNKKKRYIKPSQTKTVGDESTDMSKSELLDPAPEQEPLTQENEANDFKQVNEELKRLKEENEQLESQLKFQAQVNAELKNLLVAAMGEDLETRVHLLTEDKLHLARALLNSAQKLSTHQEQTEYLANQCEVWQSKFLASSLMVEELAKWKAALCQKASELQETMKKLIEERKKVRESLISSHSDLTILSNKFDLTALRGGRRISDLKSSNVLDLSSMNQVLSSNLRIQLLGDETSEEQLRRSTSSISNHTYSRLEEFTPAERQAEQQLLHPLAIFGQPDAACNAVVGAAVALGTTKLSAPAPACCAHCSGQVKTL</sequence>
<dbReference type="FunCoup" id="A0A482XCA4">
    <property type="interactions" value="266"/>
</dbReference>
<dbReference type="InterPro" id="IPR027095">
    <property type="entry name" value="Golgin-45"/>
</dbReference>
<evidence type="ECO:0000256" key="2">
    <source>
        <dbReference type="SAM" id="MobiDB-lite"/>
    </source>
</evidence>
<dbReference type="GO" id="GO:0043001">
    <property type="term" value="P:Golgi to plasma membrane protein transport"/>
    <property type="evidence" value="ECO:0007669"/>
    <property type="project" value="InterPro"/>
</dbReference>
<evidence type="ECO:0000256" key="1">
    <source>
        <dbReference type="SAM" id="Coils"/>
    </source>
</evidence>
<comment type="caution">
    <text evidence="3">The sequence shown here is derived from an EMBL/GenBank/DDBJ whole genome shotgun (WGS) entry which is preliminary data.</text>
</comment>
<dbReference type="GO" id="GO:0000139">
    <property type="term" value="C:Golgi membrane"/>
    <property type="evidence" value="ECO:0007669"/>
    <property type="project" value="TreeGrafter"/>
</dbReference>
<gene>
    <name evidence="3" type="ORF">LSTR_LSTR001725</name>
</gene>
<proteinExistence type="predicted"/>
<keyword evidence="1" id="KW-0175">Coiled coil</keyword>
<feature type="compositionally biased region" description="Polar residues" evidence="2">
    <location>
        <begin position="1"/>
        <end position="10"/>
    </location>
</feature>
<name>A0A482XCA4_LAOST</name>
<accession>A0A482XCA4</accession>
<evidence type="ECO:0000313" key="3">
    <source>
        <dbReference type="EMBL" id="RZF43464.1"/>
    </source>
</evidence>
<dbReference type="PANTHER" id="PTHR13066:SF2">
    <property type="entry name" value="GOLGIN-45"/>
    <property type="match status" value="1"/>
</dbReference>
<dbReference type="STRING" id="195883.A0A482XCA4"/>
<feature type="compositionally biased region" description="Basic and acidic residues" evidence="2">
    <location>
        <begin position="16"/>
        <end position="32"/>
    </location>
</feature>
<reference evidence="3 4" key="1">
    <citation type="journal article" date="2017" name="Gigascience">
        <title>Genome sequence of the small brown planthopper, Laodelphax striatellus.</title>
        <authorList>
            <person name="Zhu J."/>
            <person name="Jiang F."/>
            <person name="Wang X."/>
            <person name="Yang P."/>
            <person name="Bao Y."/>
            <person name="Zhao W."/>
            <person name="Wang W."/>
            <person name="Lu H."/>
            <person name="Wang Q."/>
            <person name="Cui N."/>
            <person name="Li J."/>
            <person name="Chen X."/>
            <person name="Luo L."/>
            <person name="Yu J."/>
            <person name="Kang L."/>
            <person name="Cui F."/>
        </authorList>
    </citation>
    <scope>NUCLEOTIDE SEQUENCE [LARGE SCALE GENOMIC DNA]</scope>
    <source>
        <strain evidence="3">Lst14</strain>
    </source>
</reference>
<evidence type="ECO:0000313" key="4">
    <source>
        <dbReference type="Proteomes" id="UP000291343"/>
    </source>
</evidence>
<keyword evidence="4" id="KW-1185">Reference proteome</keyword>
<dbReference type="AlphaFoldDB" id="A0A482XCA4"/>
<dbReference type="GO" id="GO:0007030">
    <property type="term" value="P:Golgi organization"/>
    <property type="evidence" value="ECO:0007669"/>
    <property type="project" value="InterPro"/>
</dbReference>
<feature type="region of interest" description="Disordered" evidence="2">
    <location>
        <begin position="120"/>
        <end position="155"/>
    </location>
</feature>
<dbReference type="OrthoDB" id="5959043at2759"/>
<evidence type="ECO:0008006" key="5">
    <source>
        <dbReference type="Google" id="ProtNLM"/>
    </source>
</evidence>
<organism evidence="3 4">
    <name type="scientific">Laodelphax striatellus</name>
    <name type="common">Small brown planthopper</name>
    <name type="synonym">Delphax striatella</name>
    <dbReference type="NCBI Taxonomy" id="195883"/>
    <lineage>
        <taxon>Eukaryota</taxon>
        <taxon>Metazoa</taxon>
        <taxon>Ecdysozoa</taxon>
        <taxon>Arthropoda</taxon>
        <taxon>Hexapoda</taxon>
        <taxon>Insecta</taxon>
        <taxon>Pterygota</taxon>
        <taxon>Neoptera</taxon>
        <taxon>Paraneoptera</taxon>
        <taxon>Hemiptera</taxon>
        <taxon>Auchenorrhyncha</taxon>
        <taxon>Fulgoroidea</taxon>
        <taxon>Delphacidae</taxon>
        <taxon>Criomorphinae</taxon>
        <taxon>Laodelphax</taxon>
    </lineage>
</organism>
<dbReference type="EMBL" id="QKKF02012754">
    <property type="protein sequence ID" value="RZF43464.1"/>
    <property type="molecule type" value="Genomic_DNA"/>
</dbReference>